<dbReference type="PROSITE" id="PS50262">
    <property type="entry name" value="G_PROTEIN_RECEP_F1_2"/>
    <property type="match status" value="1"/>
</dbReference>
<evidence type="ECO:0000256" key="3">
    <source>
        <dbReference type="ARBA" id="ARBA00022475"/>
    </source>
</evidence>
<keyword evidence="7 11" id="KW-0297">G-protein coupled receptor</keyword>
<dbReference type="GeneTree" id="ENSGT00960000186612"/>
<dbReference type="GO" id="GO:0005550">
    <property type="term" value="F:pheromone binding"/>
    <property type="evidence" value="ECO:0000318"/>
    <property type="project" value="GO_Central"/>
</dbReference>
<keyword evidence="10 11" id="KW-0807">Transducer</keyword>
<dbReference type="Ensembl" id="ENSMODT00000062321.1">
    <property type="protein sequence ID" value="ENSMODP00000052889.1"/>
    <property type="gene ID" value="ENSMODG00000046458.1"/>
</dbReference>
<dbReference type="Gene3D" id="1.20.1070.10">
    <property type="entry name" value="Rhodopsin 7-helix transmembrane proteins"/>
    <property type="match status" value="1"/>
</dbReference>
<dbReference type="InterPro" id="IPR004072">
    <property type="entry name" value="Vmron_rcpt_1"/>
</dbReference>
<evidence type="ECO:0000313" key="14">
    <source>
        <dbReference type="Proteomes" id="UP000002280"/>
    </source>
</evidence>
<feature type="transmembrane region" description="Helical" evidence="11">
    <location>
        <begin position="180"/>
        <end position="206"/>
    </location>
</feature>
<dbReference type="Proteomes" id="UP000002280">
    <property type="component" value="Chromosome 5"/>
</dbReference>
<reference evidence="13" key="3">
    <citation type="submission" date="2025-09" db="UniProtKB">
        <authorList>
            <consortium name="Ensembl"/>
        </authorList>
    </citation>
    <scope>IDENTIFICATION</scope>
</reference>
<evidence type="ECO:0000256" key="8">
    <source>
        <dbReference type="ARBA" id="ARBA00023136"/>
    </source>
</evidence>
<gene>
    <name evidence="13" type="primary">monDomV1R1256</name>
</gene>
<comment type="subcellular location">
    <subcellularLocation>
        <location evidence="1 11">Cell membrane</location>
        <topology evidence="1 11">Multi-pass membrane protein</topology>
    </subcellularLocation>
</comment>
<keyword evidence="8 11" id="KW-0472">Membrane</keyword>
<evidence type="ECO:0000256" key="4">
    <source>
        <dbReference type="ARBA" id="ARBA00022507"/>
    </source>
</evidence>
<dbReference type="InParanoid" id="A0A5F8GZT5"/>
<name>A0A5F8GZT5_MONDO</name>
<evidence type="ECO:0000256" key="9">
    <source>
        <dbReference type="ARBA" id="ARBA00023170"/>
    </source>
</evidence>
<dbReference type="OMA" id="KQIPRIC"/>
<organism evidence="13 14">
    <name type="scientific">Monodelphis domestica</name>
    <name type="common">Gray short-tailed opossum</name>
    <dbReference type="NCBI Taxonomy" id="13616"/>
    <lineage>
        <taxon>Eukaryota</taxon>
        <taxon>Metazoa</taxon>
        <taxon>Chordata</taxon>
        <taxon>Craniata</taxon>
        <taxon>Vertebrata</taxon>
        <taxon>Euteleostomi</taxon>
        <taxon>Mammalia</taxon>
        <taxon>Metatheria</taxon>
        <taxon>Didelphimorphia</taxon>
        <taxon>Didelphidae</taxon>
        <taxon>Monodelphis</taxon>
    </lineage>
</organism>
<sequence length="298" mass="33953">MLNYDEILGIAYLQLTGLGFLGNCILLCLNTINFFIDHKTRPKKLLIIHLSFSNAMLLLFRGIPTVTRLWRVKCFLNDLGIGIITYMQIISRSLSLASTCLLSAFQAITISPNDSRLAELKMKAPKCIMPNILLCWVFCLLLHMIILPYQPGKKNTTDTKDGCNTGIRSLDVHNKNHIKLIIIACMHHILLLCLMTCFSVYMVLILHRHKRHVHHIHSNSLSIKTSPETRATQTILILVGTFVLFNILSPVFIIHMLYTKFTNNWMIHTSGFLSLGYPTISPFILINIEKQIPRICVQ</sequence>
<dbReference type="PRINTS" id="PR01534">
    <property type="entry name" value="VOMERONASL1R"/>
</dbReference>
<dbReference type="Pfam" id="PF03402">
    <property type="entry name" value="V1R"/>
    <property type="match status" value="1"/>
</dbReference>
<feature type="transmembrane region" description="Helical" evidence="11">
    <location>
        <begin position="128"/>
        <end position="149"/>
    </location>
</feature>
<evidence type="ECO:0000256" key="1">
    <source>
        <dbReference type="ARBA" id="ARBA00004651"/>
    </source>
</evidence>
<dbReference type="CTD" id="100312333"/>
<protein>
    <recommendedName>
        <fullName evidence="11">Vomeronasal type-1 receptor</fullName>
    </recommendedName>
</protein>
<dbReference type="InterPro" id="IPR017452">
    <property type="entry name" value="GPCR_Rhodpsn_7TM"/>
</dbReference>
<feature type="transmembrane region" description="Helical" evidence="11">
    <location>
        <begin position="235"/>
        <end position="259"/>
    </location>
</feature>
<dbReference type="OrthoDB" id="9606139at2759"/>
<dbReference type="PANTHER" id="PTHR24062">
    <property type="entry name" value="VOMERONASAL TYPE-1 RECEPTOR"/>
    <property type="match status" value="1"/>
</dbReference>
<keyword evidence="5 11" id="KW-0812">Transmembrane</keyword>
<evidence type="ECO:0000256" key="6">
    <source>
        <dbReference type="ARBA" id="ARBA00022989"/>
    </source>
</evidence>
<keyword evidence="4 11" id="KW-0589">Pheromone response</keyword>
<keyword evidence="14" id="KW-1185">Reference proteome</keyword>
<dbReference type="AlphaFoldDB" id="A0A5F8GZT5"/>
<reference evidence="13 14" key="1">
    <citation type="journal article" date="2007" name="Nature">
        <title>Genome of the marsupial Monodelphis domestica reveals innovation in non-coding sequences.</title>
        <authorList>
            <person name="Mikkelsen T.S."/>
            <person name="Wakefield M.J."/>
            <person name="Aken B."/>
            <person name="Amemiya C.T."/>
            <person name="Chang J.L."/>
            <person name="Duke S."/>
            <person name="Garber M."/>
            <person name="Gentles A.J."/>
            <person name="Goodstadt L."/>
            <person name="Heger A."/>
            <person name="Jurka J."/>
            <person name="Kamal M."/>
            <person name="Mauceli E."/>
            <person name="Searle S.M."/>
            <person name="Sharpe T."/>
            <person name="Baker M.L."/>
            <person name="Batzer M.A."/>
            <person name="Benos P.V."/>
            <person name="Belov K."/>
            <person name="Clamp M."/>
            <person name="Cook A."/>
            <person name="Cuff J."/>
            <person name="Das R."/>
            <person name="Davidow L."/>
            <person name="Deakin J.E."/>
            <person name="Fazzari M.J."/>
            <person name="Glass J.L."/>
            <person name="Grabherr M."/>
            <person name="Greally J.M."/>
            <person name="Gu W."/>
            <person name="Hore T.A."/>
            <person name="Huttley G.A."/>
            <person name="Kleber M."/>
            <person name="Jirtle R.L."/>
            <person name="Koina E."/>
            <person name="Lee J.T."/>
            <person name="Mahony S."/>
            <person name="Marra M.A."/>
            <person name="Miller R.D."/>
            <person name="Nicholls R.D."/>
            <person name="Oda M."/>
            <person name="Papenfuss A.T."/>
            <person name="Parra Z.E."/>
            <person name="Pollock D.D."/>
            <person name="Ray D.A."/>
            <person name="Schein J.E."/>
            <person name="Speed T.P."/>
            <person name="Thompson K."/>
            <person name="VandeBerg J.L."/>
            <person name="Wade C.M."/>
            <person name="Walker J.A."/>
            <person name="Waters P.D."/>
            <person name="Webber C."/>
            <person name="Weidman J.R."/>
            <person name="Xie X."/>
            <person name="Zody M.C."/>
            <person name="Baldwin J."/>
            <person name="Abdouelleil A."/>
            <person name="Abdulkadir J."/>
            <person name="Abebe A."/>
            <person name="Abera B."/>
            <person name="Abreu J."/>
            <person name="Acer S.C."/>
            <person name="Aftuck L."/>
            <person name="Alexander A."/>
            <person name="An P."/>
            <person name="Anderson E."/>
            <person name="Anderson S."/>
            <person name="Arachi H."/>
            <person name="Azer M."/>
            <person name="Bachantsang P."/>
            <person name="Barry A."/>
            <person name="Bayul T."/>
            <person name="Berlin A."/>
            <person name="Bessette D."/>
            <person name="Bloom T."/>
            <person name="Bloom T."/>
            <person name="Boguslavskiy L."/>
            <person name="Bonnet C."/>
            <person name="Boukhgalter B."/>
            <person name="Bourzgui I."/>
            <person name="Brown A."/>
            <person name="Cahill P."/>
            <person name="Channer S."/>
            <person name="Cheshatsang Y."/>
            <person name="Chuda L."/>
            <person name="Citroen M."/>
            <person name="Collymore A."/>
            <person name="Cooke P."/>
            <person name="Costello M."/>
            <person name="D'Aco K."/>
            <person name="Daza R."/>
            <person name="De Haan G."/>
            <person name="DeGray S."/>
            <person name="DeMaso C."/>
            <person name="Dhargay N."/>
            <person name="Dooley K."/>
            <person name="Dooley E."/>
            <person name="Doricent M."/>
            <person name="Dorje P."/>
            <person name="Dorjee K."/>
            <person name="Dupes A."/>
            <person name="Elong R."/>
            <person name="Falk J."/>
            <person name="Farina A."/>
            <person name="Faro S."/>
            <person name="Ferguson D."/>
            <person name="Fisher S."/>
            <person name="Foley C.D."/>
            <person name="Franke A."/>
            <person name="Friedrich D."/>
            <person name="Gadbois L."/>
            <person name="Gearin G."/>
            <person name="Gearin C.R."/>
            <person name="Giannoukos G."/>
            <person name="Goode T."/>
            <person name="Graham J."/>
            <person name="Grandbois E."/>
            <person name="Grewal S."/>
            <person name="Gyaltsen K."/>
            <person name="Hafez N."/>
            <person name="Hagos B."/>
            <person name="Hall J."/>
            <person name="Henson C."/>
            <person name="Hollinger A."/>
            <person name="Honan T."/>
            <person name="Huard M.D."/>
            <person name="Hughes L."/>
            <person name="Hurhula B."/>
            <person name="Husby M.E."/>
            <person name="Kamat A."/>
            <person name="Kanga B."/>
            <person name="Kashin S."/>
            <person name="Khazanovich D."/>
            <person name="Kisner P."/>
            <person name="Lance K."/>
            <person name="Lara M."/>
            <person name="Lee W."/>
            <person name="Lennon N."/>
            <person name="Letendre F."/>
            <person name="LeVine R."/>
            <person name="Lipovsky A."/>
            <person name="Liu X."/>
            <person name="Liu J."/>
            <person name="Liu S."/>
            <person name="Lokyitsang T."/>
            <person name="Lokyitsang Y."/>
            <person name="Lubonja R."/>
            <person name="Lui A."/>
            <person name="MacDonald P."/>
            <person name="Magnisalis V."/>
            <person name="Maru K."/>
            <person name="Matthews C."/>
            <person name="McCusker W."/>
            <person name="McDonough S."/>
            <person name="Mehta T."/>
            <person name="Meldrim J."/>
            <person name="Meneus L."/>
            <person name="Mihai O."/>
            <person name="Mihalev A."/>
            <person name="Mihova T."/>
            <person name="Mittelman R."/>
            <person name="Mlenga V."/>
            <person name="Montmayeur A."/>
            <person name="Mulrain L."/>
            <person name="Navidi A."/>
            <person name="Naylor J."/>
            <person name="Negash T."/>
            <person name="Nguyen T."/>
            <person name="Nguyen N."/>
            <person name="Nicol R."/>
            <person name="Norbu C."/>
            <person name="Norbu N."/>
            <person name="Novod N."/>
            <person name="O'Neill B."/>
            <person name="Osman S."/>
            <person name="Markiewicz E."/>
            <person name="Oyono O.L."/>
            <person name="Patti C."/>
            <person name="Phunkhang P."/>
            <person name="Pierre F."/>
            <person name="Priest M."/>
            <person name="Raghuraman S."/>
            <person name="Rege F."/>
            <person name="Reyes R."/>
            <person name="Rise C."/>
            <person name="Rogov P."/>
            <person name="Ross K."/>
            <person name="Ryan E."/>
            <person name="Settipalli S."/>
            <person name="Shea T."/>
            <person name="Sherpa N."/>
            <person name="Shi L."/>
            <person name="Shih D."/>
            <person name="Sparrow T."/>
            <person name="Spaulding J."/>
            <person name="Stalker J."/>
            <person name="Stange-Thomann N."/>
            <person name="Stavropoulos S."/>
            <person name="Stone C."/>
            <person name="Strader C."/>
            <person name="Tesfaye S."/>
            <person name="Thomson T."/>
            <person name="Thoulutsang Y."/>
            <person name="Thoulutsang D."/>
            <person name="Topham K."/>
            <person name="Topping I."/>
            <person name="Tsamla T."/>
            <person name="Vassiliev H."/>
            <person name="Vo A."/>
            <person name="Wangchuk T."/>
            <person name="Wangdi T."/>
            <person name="Weiand M."/>
            <person name="Wilkinson J."/>
            <person name="Wilson A."/>
            <person name="Yadav S."/>
            <person name="Young G."/>
            <person name="Yu Q."/>
            <person name="Zembek L."/>
            <person name="Zhong D."/>
            <person name="Zimmer A."/>
            <person name="Zwirko Z."/>
            <person name="Jaffe D.B."/>
            <person name="Alvarez P."/>
            <person name="Brockman W."/>
            <person name="Butler J."/>
            <person name="Chin C."/>
            <person name="Gnerre S."/>
            <person name="MacCallum I."/>
            <person name="Graves J.A."/>
            <person name="Ponting C.P."/>
            <person name="Breen M."/>
            <person name="Samollow P.B."/>
            <person name="Lander E.S."/>
            <person name="Lindblad-Toh K."/>
        </authorList>
    </citation>
    <scope>NUCLEOTIDE SEQUENCE [LARGE SCALE GENOMIC DNA]</scope>
</reference>
<comment type="similarity">
    <text evidence="2 11">Belongs to the G-protein coupled receptor 1 family.</text>
</comment>
<feature type="domain" description="G-protein coupled receptors family 1 profile" evidence="12">
    <location>
        <begin position="22"/>
        <end position="285"/>
    </location>
</feature>
<evidence type="ECO:0000256" key="7">
    <source>
        <dbReference type="ARBA" id="ARBA00023040"/>
    </source>
</evidence>
<dbReference type="KEGG" id="mdo:100312333"/>
<dbReference type="GO" id="GO:0016503">
    <property type="term" value="F:pheromone receptor activity"/>
    <property type="evidence" value="ECO:0007669"/>
    <property type="project" value="InterPro"/>
</dbReference>
<evidence type="ECO:0000256" key="11">
    <source>
        <dbReference type="RuleBase" id="RU364061"/>
    </source>
</evidence>
<evidence type="ECO:0000256" key="5">
    <source>
        <dbReference type="ARBA" id="ARBA00022692"/>
    </source>
</evidence>
<feature type="transmembrane region" description="Helical" evidence="11">
    <location>
        <begin position="45"/>
        <end position="63"/>
    </location>
</feature>
<keyword evidence="9 11" id="KW-0675">Receptor</keyword>
<dbReference type="GeneID" id="100312333"/>
<evidence type="ECO:0000256" key="10">
    <source>
        <dbReference type="ARBA" id="ARBA00023224"/>
    </source>
</evidence>
<feature type="transmembrane region" description="Helical" evidence="11">
    <location>
        <begin position="12"/>
        <end position="36"/>
    </location>
</feature>
<evidence type="ECO:0000259" key="12">
    <source>
        <dbReference type="PROSITE" id="PS50262"/>
    </source>
</evidence>
<feature type="transmembrane region" description="Helical" evidence="11">
    <location>
        <begin position="265"/>
        <end position="286"/>
    </location>
</feature>
<evidence type="ECO:0000256" key="2">
    <source>
        <dbReference type="ARBA" id="ARBA00010663"/>
    </source>
</evidence>
<dbReference type="SUPFAM" id="SSF81321">
    <property type="entry name" value="Family A G protein-coupled receptor-like"/>
    <property type="match status" value="1"/>
</dbReference>
<proteinExistence type="inferred from homology"/>
<keyword evidence="3 11" id="KW-1003">Cell membrane</keyword>
<accession>A0A5F8GZT5</accession>
<dbReference type="FunFam" id="1.20.1070.10:FF:001010">
    <property type="entry name" value="Vomeronasal type-1 receptor"/>
    <property type="match status" value="1"/>
</dbReference>
<evidence type="ECO:0000313" key="13">
    <source>
        <dbReference type="Ensembl" id="ENSMODP00000052889.1"/>
    </source>
</evidence>
<dbReference type="GO" id="GO:0007606">
    <property type="term" value="P:sensory perception of chemical stimulus"/>
    <property type="evidence" value="ECO:0007669"/>
    <property type="project" value="UniProtKB-ARBA"/>
</dbReference>
<keyword evidence="6 11" id="KW-1133">Transmembrane helix</keyword>
<dbReference type="GO" id="GO:0019236">
    <property type="term" value="P:response to pheromone"/>
    <property type="evidence" value="ECO:0007669"/>
    <property type="project" value="UniProtKB-KW"/>
</dbReference>
<dbReference type="GO" id="GO:0005886">
    <property type="term" value="C:plasma membrane"/>
    <property type="evidence" value="ECO:0000318"/>
    <property type="project" value="GO_Central"/>
</dbReference>
<feature type="transmembrane region" description="Helical" evidence="11">
    <location>
        <begin position="83"/>
        <end position="108"/>
    </location>
</feature>
<reference evidence="13" key="2">
    <citation type="submission" date="2025-08" db="UniProtKB">
        <authorList>
            <consortium name="Ensembl"/>
        </authorList>
    </citation>
    <scope>IDENTIFICATION</scope>
</reference>